<name>A0A839F9F1_9GAMM</name>
<dbReference type="PROSITE" id="PS50887">
    <property type="entry name" value="GGDEF"/>
    <property type="match status" value="1"/>
</dbReference>
<dbReference type="AlphaFoldDB" id="A0A839F9F1"/>
<dbReference type="SMART" id="SM00267">
    <property type="entry name" value="GGDEF"/>
    <property type="match status" value="1"/>
</dbReference>
<dbReference type="EMBL" id="JACGXL010000005">
    <property type="protein sequence ID" value="MBA8888774.1"/>
    <property type="molecule type" value="Genomic_DNA"/>
</dbReference>
<evidence type="ECO:0000256" key="3">
    <source>
        <dbReference type="ARBA" id="ARBA00034247"/>
    </source>
</evidence>
<dbReference type="NCBIfam" id="TIGR00254">
    <property type="entry name" value="GGDEF"/>
    <property type="match status" value="1"/>
</dbReference>
<dbReference type="FunFam" id="3.30.70.270:FF:000001">
    <property type="entry name" value="Diguanylate cyclase domain protein"/>
    <property type="match status" value="1"/>
</dbReference>
<dbReference type="InterPro" id="IPR000160">
    <property type="entry name" value="GGDEF_dom"/>
</dbReference>
<evidence type="ECO:0000313" key="6">
    <source>
        <dbReference type="EMBL" id="MBA8888774.1"/>
    </source>
</evidence>
<evidence type="ECO:0000259" key="5">
    <source>
        <dbReference type="PROSITE" id="PS50887"/>
    </source>
</evidence>
<accession>A0A839F9F1</accession>
<protein>
    <recommendedName>
        <fullName evidence="2">diguanylate cyclase</fullName>
        <ecNumber evidence="2">2.7.7.65</ecNumber>
    </recommendedName>
</protein>
<keyword evidence="7" id="KW-1185">Reference proteome</keyword>
<dbReference type="Gene3D" id="3.30.70.270">
    <property type="match status" value="1"/>
</dbReference>
<comment type="catalytic activity">
    <reaction evidence="3">
        <text>2 GTP = 3',3'-c-di-GMP + 2 diphosphate</text>
        <dbReference type="Rhea" id="RHEA:24898"/>
        <dbReference type="ChEBI" id="CHEBI:33019"/>
        <dbReference type="ChEBI" id="CHEBI:37565"/>
        <dbReference type="ChEBI" id="CHEBI:58805"/>
        <dbReference type="EC" id="2.7.7.65"/>
    </reaction>
</comment>
<proteinExistence type="predicted"/>
<dbReference type="InterPro" id="IPR029787">
    <property type="entry name" value="Nucleotide_cyclase"/>
</dbReference>
<dbReference type="InterPro" id="IPR050469">
    <property type="entry name" value="Diguanylate_Cyclase"/>
</dbReference>
<dbReference type="EC" id="2.7.7.65" evidence="2"/>
<dbReference type="InterPro" id="IPR043128">
    <property type="entry name" value="Rev_trsase/Diguanyl_cyclase"/>
</dbReference>
<dbReference type="PANTHER" id="PTHR45138">
    <property type="entry name" value="REGULATORY COMPONENTS OF SENSORY TRANSDUCTION SYSTEM"/>
    <property type="match status" value="1"/>
</dbReference>
<dbReference type="SUPFAM" id="SSF55073">
    <property type="entry name" value="Nucleotide cyclase"/>
    <property type="match status" value="1"/>
</dbReference>
<dbReference type="RefSeq" id="WP_182531824.1">
    <property type="nucleotide sequence ID" value="NZ_JACGXL010000005.1"/>
</dbReference>
<reference evidence="6 7" key="1">
    <citation type="submission" date="2020-07" db="EMBL/GenBank/DDBJ databases">
        <title>Genomic Encyclopedia of Type Strains, Phase IV (KMG-V): Genome sequencing to study the core and pangenomes of soil and plant-associated prokaryotes.</title>
        <authorList>
            <person name="Whitman W."/>
        </authorList>
    </citation>
    <scope>NUCLEOTIDE SEQUENCE [LARGE SCALE GENOMIC DNA]</scope>
    <source>
        <strain evidence="6 7">RH2WT43</strain>
    </source>
</reference>
<evidence type="ECO:0000313" key="7">
    <source>
        <dbReference type="Proteomes" id="UP000550401"/>
    </source>
</evidence>
<dbReference type="CDD" id="cd01949">
    <property type="entry name" value="GGDEF"/>
    <property type="match status" value="1"/>
</dbReference>
<dbReference type="Proteomes" id="UP000550401">
    <property type="component" value="Unassembled WGS sequence"/>
</dbReference>
<evidence type="ECO:0000256" key="4">
    <source>
        <dbReference type="SAM" id="Coils"/>
    </source>
</evidence>
<evidence type="ECO:0000256" key="2">
    <source>
        <dbReference type="ARBA" id="ARBA00012528"/>
    </source>
</evidence>
<evidence type="ECO:0000256" key="1">
    <source>
        <dbReference type="ARBA" id="ARBA00001946"/>
    </source>
</evidence>
<dbReference type="PANTHER" id="PTHR45138:SF9">
    <property type="entry name" value="DIGUANYLATE CYCLASE DGCM-RELATED"/>
    <property type="match status" value="1"/>
</dbReference>
<comment type="caution">
    <text evidence="6">The sequence shown here is derived from an EMBL/GenBank/DDBJ whole genome shotgun (WGS) entry which is preliminary data.</text>
</comment>
<feature type="domain" description="GGDEF" evidence="5">
    <location>
        <begin position="106"/>
        <end position="235"/>
    </location>
</feature>
<dbReference type="GO" id="GO:0052621">
    <property type="term" value="F:diguanylate cyclase activity"/>
    <property type="evidence" value="ECO:0007669"/>
    <property type="project" value="UniProtKB-EC"/>
</dbReference>
<keyword evidence="4" id="KW-0175">Coiled coil</keyword>
<dbReference type="Pfam" id="PF00990">
    <property type="entry name" value="GGDEF"/>
    <property type="match status" value="1"/>
</dbReference>
<organism evidence="6 7">
    <name type="scientific">Dokdonella fugitiva</name>
    <dbReference type="NCBI Taxonomy" id="328517"/>
    <lineage>
        <taxon>Bacteria</taxon>
        <taxon>Pseudomonadati</taxon>
        <taxon>Pseudomonadota</taxon>
        <taxon>Gammaproteobacteria</taxon>
        <taxon>Lysobacterales</taxon>
        <taxon>Rhodanobacteraceae</taxon>
        <taxon>Dokdonella</taxon>
    </lineage>
</organism>
<feature type="coiled-coil region" evidence="4">
    <location>
        <begin position="42"/>
        <end position="76"/>
    </location>
</feature>
<sequence length="237" mass="25952">MSGFDLFQAEEAALARAVAMHARNGEDSAAYRAELGELIARYTRLMREMRRLIRHSDRQERELSELNASLRRLAEQLDHKARHDALTGELNRAAVIDLVSQHLQRGPLSLVVLDIDHFKRINDSYGHPAGDAVIVELVRRLRSALRAEVQLGRVGGEEFTVVLPSLDLDVAGMLAERMRAAIAAAPFAGAGAVTASFGVSWNSAGSDFDHAYARADAALYEAKRAGRNRVVLADVDA</sequence>
<gene>
    <name evidence="6" type="ORF">FHW12_003010</name>
</gene>
<comment type="cofactor">
    <cofactor evidence="1">
        <name>Mg(2+)</name>
        <dbReference type="ChEBI" id="CHEBI:18420"/>
    </cofactor>
</comment>